<protein>
    <submittedName>
        <fullName evidence="2">Uncharacterized protein</fullName>
    </submittedName>
</protein>
<gene>
    <name evidence="2" type="ORF">WKI68_37560</name>
</gene>
<proteinExistence type="predicted"/>
<feature type="region of interest" description="Disordered" evidence="1">
    <location>
        <begin position="145"/>
        <end position="200"/>
    </location>
</feature>
<dbReference type="Proteomes" id="UP001382904">
    <property type="component" value="Unassembled WGS sequence"/>
</dbReference>
<evidence type="ECO:0000313" key="3">
    <source>
        <dbReference type="Proteomes" id="UP001382904"/>
    </source>
</evidence>
<comment type="caution">
    <text evidence="2">The sequence shown here is derived from an EMBL/GenBank/DDBJ whole genome shotgun (WGS) entry which is preliminary data.</text>
</comment>
<name>A0ABU8UBZ6_9ACTN</name>
<dbReference type="EMBL" id="JBBKAM010000003">
    <property type="protein sequence ID" value="MEJ8645385.1"/>
    <property type="molecule type" value="Genomic_DNA"/>
</dbReference>
<keyword evidence="3" id="KW-1185">Reference proteome</keyword>
<reference evidence="2 3" key="1">
    <citation type="submission" date="2024-03" db="EMBL/GenBank/DDBJ databases">
        <title>Novel Streptomyces species of biotechnological and ecological value are a feature of Machair soil.</title>
        <authorList>
            <person name="Prole J.R."/>
            <person name="Goodfellow M."/>
            <person name="Allenby N."/>
            <person name="Ward A.C."/>
        </authorList>
    </citation>
    <scope>NUCLEOTIDE SEQUENCE [LARGE SCALE GENOMIC DNA]</scope>
    <source>
        <strain evidence="2 3">MS1.HAVA.3</strain>
    </source>
</reference>
<evidence type="ECO:0000256" key="1">
    <source>
        <dbReference type="SAM" id="MobiDB-lite"/>
    </source>
</evidence>
<sequence>MREVYDEGQAAGRLRVPLAAWRWAAGTGLVPGADVGEGLWSRAVVGSVDAEQVRAALRGPVGAGWAADRLTEALGVPLPLRRPRVTAAAVGHLVRAGLLVRLGGDAEFPEVHPDRVALLARRRDLPALLDRYVPLGPDRAAVRLGVRRTDGNPKPGHRGPARASAARLRQRSRRGAQPGTLAARHARVGSAAAPPHGEGA</sequence>
<evidence type="ECO:0000313" key="2">
    <source>
        <dbReference type="EMBL" id="MEJ8645385.1"/>
    </source>
</evidence>
<accession>A0ABU8UBZ6</accession>
<organism evidence="2 3">
    <name type="scientific">Streptomyces caledonius</name>
    <dbReference type="NCBI Taxonomy" id="3134107"/>
    <lineage>
        <taxon>Bacteria</taxon>
        <taxon>Bacillati</taxon>
        <taxon>Actinomycetota</taxon>
        <taxon>Actinomycetes</taxon>
        <taxon>Kitasatosporales</taxon>
        <taxon>Streptomycetaceae</taxon>
        <taxon>Streptomyces</taxon>
    </lineage>
</organism>